<sequence>MKKLNFEQFEQLTENAEGQLISGFSEAFEGNFIMGGGDTAASNLISCHNTNCSGGNCVAGCGSH</sequence>
<evidence type="ECO:0000313" key="1">
    <source>
        <dbReference type="EMBL" id="THU40333.1"/>
    </source>
</evidence>
<gene>
    <name evidence="1" type="ORF">FAM09_10725</name>
</gene>
<dbReference type="AlphaFoldDB" id="A0A4S8HX90"/>
<dbReference type="Proteomes" id="UP000306918">
    <property type="component" value="Unassembled WGS sequence"/>
</dbReference>
<name>A0A4S8HX90_9BACT</name>
<keyword evidence="2" id="KW-1185">Reference proteome</keyword>
<comment type="caution">
    <text evidence="1">The sequence shown here is derived from an EMBL/GenBank/DDBJ whole genome shotgun (WGS) entry which is preliminary data.</text>
</comment>
<dbReference type="RefSeq" id="WP_136577086.1">
    <property type="nucleotide sequence ID" value="NZ_STFF01000002.1"/>
</dbReference>
<reference evidence="1 2" key="1">
    <citation type="submission" date="2019-04" db="EMBL/GenBank/DDBJ databases">
        <title>Niastella caeni sp. nov., isolated from activated sludge.</title>
        <authorList>
            <person name="Sheng M."/>
        </authorList>
    </citation>
    <scope>NUCLEOTIDE SEQUENCE [LARGE SCALE GENOMIC DNA]</scope>
    <source>
        <strain evidence="1 2">HX-2-15</strain>
    </source>
</reference>
<organism evidence="1 2">
    <name type="scientific">Niastella caeni</name>
    <dbReference type="NCBI Taxonomy" id="2569763"/>
    <lineage>
        <taxon>Bacteria</taxon>
        <taxon>Pseudomonadati</taxon>
        <taxon>Bacteroidota</taxon>
        <taxon>Chitinophagia</taxon>
        <taxon>Chitinophagales</taxon>
        <taxon>Chitinophagaceae</taxon>
        <taxon>Niastella</taxon>
    </lineage>
</organism>
<dbReference type="EMBL" id="STFF01000002">
    <property type="protein sequence ID" value="THU40333.1"/>
    <property type="molecule type" value="Genomic_DNA"/>
</dbReference>
<evidence type="ECO:0000313" key="2">
    <source>
        <dbReference type="Proteomes" id="UP000306918"/>
    </source>
</evidence>
<protein>
    <submittedName>
        <fullName evidence="1">Uncharacterized protein</fullName>
    </submittedName>
</protein>
<proteinExistence type="predicted"/>
<accession>A0A4S8HX90</accession>